<gene>
    <name evidence="1" type="ORF">BDN72DRAFT_829768</name>
</gene>
<reference evidence="1 2" key="1">
    <citation type="journal article" date="2019" name="Nat. Ecol. Evol.">
        <title>Megaphylogeny resolves global patterns of mushroom evolution.</title>
        <authorList>
            <person name="Varga T."/>
            <person name="Krizsan K."/>
            <person name="Foldi C."/>
            <person name="Dima B."/>
            <person name="Sanchez-Garcia M."/>
            <person name="Sanchez-Ramirez S."/>
            <person name="Szollosi G.J."/>
            <person name="Szarkandi J.G."/>
            <person name="Papp V."/>
            <person name="Albert L."/>
            <person name="Andreopoulos W."/>
            <person name="Angelini C."/>
            <person name="Antonin V."/>
            <person name="Barry K.W."/>
            <person name="Bougher N.L."/>
            <person name="Buchanan P."/>
            <person name="Buyck B."/>
            <person name="Bense V."/>
            <person name="Catcheside P."/>
            <person name="Chovatia M."/>
            <person name="Cooper J."/>
            <person name="Damon W."/>
            <person name="Desjardin D."/>
            <person name="Finy P."/>
            <person name="Geml J."/>
            <person name="Haridas S."/>
            <person name="Hughes K."/>
            <person name="Justo A."/>
            <person name="Karasinski D."/>
            <person name="Kautmanova I."/>
            <person name="Kiss B."/>
            <person name="Kocsube S."/>
            <person name="Kotiranta H."/>
            <person name="LaButti K.M."/>
            <person name="Lechner B.E."/>
            <person name="Liimatainen K."/>
            <person name="Lipzen A."/>
            <person name="Lukacs Z."/>
            <person name="Mihaltcheva S."/>
            <person name="Morgado L.N."/>
            <person name="Niskanen T."/>
            <person name="Noordeloos M.E."/>
            <person name="Ohm R.A."/>
            <person name="Ortiz-Santana B."/>
            <person name="Ovrebo C."/>
            <person name="Racz N."/>
            <person name="Riley R."/>
            <person name="Savchenko A."/>
            <person name="Shiryaev A."/>
            <person name="Soop K."/>
            <person name="Spirin V."/>
            <person name="Szebenyi C."/>
            <person name="Tomsovsky M."/>
            <person name="Tulloss R.E."/>
            <person name="Uehling J."/>
            <person name="Grigoriev I.V."/>
            <person name="Vagvolgyi C."/>
            <person name="Papp T."/>
            <person name="Martin F.M."/>
            <person name="Miettinen O."/>
            <person name="Hibbett D.S."/>
            <person name="Nagy L.G."/>
        </authorList>
    </citation>
    <scope>NUCLEOTIDE SEQUENCE [LARGE SCALE GENOMIC DNA]</scope>
    <source>
        <strain evidence="1 2">NL-1719</strain>
    </source>
</reference>
<evidence type="ECO:0000313" key="1">
    <source>
        <dbReference type="EMBL" id="TFK76634.1"/>
    </source>
</evidence>
<proteinExistence type="predicted"/>
<dbReference type="Proteomes" id="UP000308600">
    <property type="component" value="Unassembled WGS sequence"/>
</dbReference>
<name>A0ACD3BG35_9AGAR</name>
<dbReference type="EMBL" id="ML208259">
    <property type="protein sequence ID" value="TFK76634.1"/>
    <property type="molecule type" value="Genomic_DNA"/>
</dbReference>
<sequence length="255" mass="28854">MAKSRPQIDTPQLLLLRAVADNQIGPALPQALALAHCQSSKLIKMDLDDIPGEDTILRQAINHEEAYILGENAKVVLEWERLFSVEEKLNHETSQLTRIESHKFQRALYRLMILSWSYGANAYPPYSIDDVARGTELPRSLKRQKRYLQTLQTPELRELVTVAVFLCRIGERVLEMAGGTNGTDDVYHWESQPLFIGPALLLRCYQQSGAGYMKSIWLDDDSLADEFIMKPAQQVLADRSLAREALYQPSLLVGS</sequence>
<protein>
    <submittedName>
        <fullName evidence="1">Uncharacterized protein</fullName>
    </submittedName>
</protein>
<accession>A0ACD3BG35</accession>
<organism evidence="1 2">
    <name type="scientific">Pluteus cervinus</name>
    <dbReference type="NCBI Taxonomy" id="181527"/>
    <lineage>
        <taxon>Eukaryota</taxon>
        <taxon>Fungi</taxon>
        <taxon>Dikarya</taxon>
        <taxon>Basidiomycota</taxon>
        <taxon>Agaricomycotina</taxon>
        <taxon>Agaricomycetes</taxon>
        <taxon>Agaricomycetidae</taxon>
        <taxon>Agaricales</taxon>
        <taxon>Pluteineae</taxon>
        <taxon>Pluteaceae</taxon>
        <taxon>Pluteus</taxon>
    </lineage>
</organism>
<evidence type="ECO:0000313" key="2">
    <source>
        <dbReference type="Proteomes" id="UP000308600"/>
    </source>
</evidence>
<keyword evidence="2" id="KW-1185">Reference proteome</keyword>